<evidence type="ECO:0000313" key="2">
    <source>
        <dbReference type="Ensembl" id="ENSOABP00000061781.1"/>
    </source>
</evidence>
<accession>A0AAZ1X1F4</accession>
<protein>
    <recommendedName>
        <fullName evidence="1">SPIN-DOC-like zinc-finger domain-containing protein</fullName>
    </recommendedName>
</protein>
<dbReference type="PANTHER" id="PTHR45913">
    <property type="entry name" value="EPM2A-INTERACTING PROTEIN 1"/>
    <property type="match status" value="1"/>
</dbReference>
<dbReference type="Ensembl" id="ENSOABT00000067443.1">
    <property type="protein sequence ID" value="ENSOABP00000061781.1"/>
    <property type="gene ID" value="ENSOABG00000034068.1"/>
</dbReference>
<dbReference type="PANTHER" id="PTHR45913:SF9">
    <property type="entry name" value="GENERAL TRANSCRIPTION FACTOR II-I REPEAT DOMAIN-CONTAINING PROTEIN 2-LIKE-RELATED"/>
    <property type="match status" value="1"/>
</dbReference>
<dbReference type="Pfam" id="PF18658">
    <property type="entry name" value="zf-C2H2_12"/>
    <property type="match status" value="1"/>
</dbReference>
<reference evidence="3" key="1">
    <citation type="submission" date="2020-03" db="EMBL/GenBank/DDBJ databases">
        <title>Evolution of repeat sequences and sex chromosomes of tilapia species revealed by chromosome-level genomes.</title>
        <authorList>
            <person name="Xu L."/>
            <person name="Tao W."/>
            <person name="Wang D."/>
            <person name="Zhou Q."/>
        </authorList>
    </citation>
    <scope>NUCLEOTIDE SEQUENCE [LARGE SCALE GENOMIC DNA]</scope>
    <source>
        <strain evidence="3">Israel</strain>
    </source>
</reference>
<name>A0AAZ1X1F4_OREAU</name>
<reference evidence="2" key="3">
    <citation type="submission" date="2025-09" db="UniProtKB">
        <authorList>
            <consortium name="Ensembl"/>
        </authorList>
    </citation>
    <scope>IDENTIFICATION</scope>
</reference>
<proteinExistence type="predicted"/>
<dbReference type="AlphaFoldDB" id="A0AAZ1X1F4"/>
<dbReference type="InterPro" id="IPR040647">
    <property type="entry name" value="SPIN-DOC_Znf-C2H2"/>
</dbReference>
<dbReference type="Proteomes" id="UP000472276">
    <property type="component" value="Unassembled WGS sequence"/>
</dbReference>
<feature type="domain" description="SPIN-DOC-like zinc-finger" evidence="1">
    <location>
        <begin position="17"/>
        <end position="74"/>
    </location>
</feature>
<evidence type="ECO:0000259" key="1">
    <source>
        <dbReference type="Pfam" id="PF18658"/>
    </source>
</evidence>
<keyword evidence="3" id="KW-1185">Reference proteome</keyword>
<sequence>MAEPKKPKVESECRKFQTRWESEYFFKEFKGKCVCLICTETVAVMKEYNVRRHYETKHQAYASYTGAEREQKLKQRVAILRGQQQYFFRAQIVQEKAPIAAMRSPNSSQDMASLFQMETS</sequence>
<evidence type="ECO:0000313" key="3">
    <source>
        <dbReference type="Proteomes" id="UP000472276"/>
    </source>
</evidence>
<organism evidence="2 3">
    <name type="scientific">Oreochromis aureus</name>
    <name type="common">Israeli tilapia</name>
    <name type="synonym">Chromis aureus</name>
    <dbReference type="NCBI Taxonomy" id="47969"/>
    <lineage>
        <taxon>Eukaryota</taxon>
        <taxon>Metazoa</taxon>
        <taxon>Chordata</taxon>
        <taxon>Craniata</taxon>
        <taxon>Vertebrata</taxon>
        <taxon>Euteleostomi</taxon>
        <taxon>Actinopterygii</taxon>
        <taxon>Neopterygii</taxon>
        <taxon>Teleostei</taxon>
        <taxon>Neoteleostei</taxon>
        <taxon>Acanthomorphata</taxon>
        <taxon>Ovalentaria</taxon>
        <taxon>Cichlomorphae</taxon>
        <taxon>Cichliformes</taxon>
        <taxon>Cichlidae</taxon>
        <taxon>African cichlids</taxon>
        <taxon>Pseudocrenilabrinae</taxon>
        <taxon>Oreochromini</taxon>
        <taxon>Oreochromis</taxon>
    </lineage>
</organism>
<reference evidence="2" key="2">
    <citation type="submission" date="2025-08" db="UniProtKB">
        <authorList>
            <consortium name="Ensembl"/>
        </authorList>
    </citation>
    <scope>IDENTIFICATION</scope>
</reference>